<dbReference type="SUPFAM" id="SSF82895">
    <property type="entry name" value="TSP-1 type 1 repeat"/>
    <property type="match status" value="1"/>
</dbReference>
<organism evidence="2 3">
    <name type="scientific">Prorocentrum cordatum</name>
    <dbReference type="NCBI Taxonomy" id="2364126"/>
    <lineage>
        <taxon>Eukaryota</taxon>
        <taxon>Sar</taxon>
        <taxon>Alveolata</taxon>
        <taxon>Dinophyceae</taxon>
        <taxon>Prorocentrales</taxon>
        <taxon>Prorocentraceae</taxon>
        <taxon>Prorocentrum</taxon>
    </lineage>
</organism>
<comment type="caution">
    <text evidence="2">The sequence shown here is derived from an EMBL/GenBank/DDBJ whole genome shotgun (WGS) entry which is preliminary data.</text>
</comment>
<protein>
    <recommendedName>
        <fullName evidence="4">Spondin-like TSP1 domain-containing protein</fullName>
    </recommendedName>
</protein>
<reference evidence="2" key="1">
    <citation type="submission" date="2023-10" db="EMBL/GenBank/DDBJ databases">
        <authorList>
            <person name="Chen Y."/>
            <person name="Shah S."/>
            <person name="Dougan E. K."/>
            <person name="Thang M."/>
            <person name="Chan C."/>
        </authorList>
    </citation>
    <scope>NUCLEOTIDE SEQUENCE [LARGE SCALE GENOMIC DNA]</scope>
</reference>
<dbReference type="PROSITE" id="PS50092">
    <property type="entry name" value="TSP1"/>
    <property type="match status" value="1"/>
</dbReference>
<dbReference type="Gene3D" id="2.20.100.10">
    <property type="entry name" value="Thrombospondin type-1 (TSP1) repeat"/>
    <property type="match status" value="1"/>
</dbReference>
<dbReference type="InterPro" id="IPR000884">
    <property type="entry name" value="TSP1_rpt"/>
</dbReference>
<keyword evidence="3" id="KW-1185">Reference proteome</keyword>
<gene>
    <name evidence="2" type="ORF">PCOR1329_LOCUS15311</name>
</gene>
<proteinExistence type="predicted"/>
<feature type="region of interest" description="Disordered" evidence="1">
    <location>
        <begin position="129"/>
        <end position="157"/>
    </location>
</feature>
<feature type="compositionally biased region" description="Basic residues" evidence="1">
    <location>
        <begin position="143"/>
        <end position="154"/>
    </location>
</feature>
<dbReference type="Proteomes" id="UP001189429">
    <property type="component" value="Unassembled WGS sequence"/>
</dbReference>
<evidence type="ECO:0000313" key="2">
    <source>
        <dbReference type="EMBL" id="CAK0810310.1"/>
    </source>
</evidence>
<dbReference type="EMBL" id="CAUYUJ010004624">
    <property type="protein sequence ID" value="CAK0810310.1"/>
    <property type="molecule type" value="Genomic_DNA"/>
</dbReference>
<evidence type="ECO:0000256" key="1">
    <source>
        <dbReference type="SAM" id="MobiDB-lite"/>
    </source>
</evidence>
<dbReference type="Pfam" id="PF00090">
    <property type="entry name" value="TSP_1"/>
    <property type="match status" value="2"/>
</dbReference>
<feature type="non-terminal residue" evidence="2">
    <location>
        <position position="1"/>
    </location>
</feature>
<evidence type="ECO:0008006" key="4">
    <source>
        <dbReference type="Google" id="ProtNLM"/>
    </source>
</evidence>
<name>A0ABN9QVG6_9DINO</name>
<evidence type="ECO:0000313" key="3">
    <source>
        <dbReference type="Proteomes" id="UP001189429"/>
    </source>
</evidence>
<accession>A0ABN9QVG6</accession>
<sequence>EDWGACDGKHGQRVRRRHIVQPKLGLGLDCEGTTSEVGACERKCQDRRYLCSWADWSAWGSCSTSCGPEGRLTRRRSLKVSGEAPQRALAAAPPAAARGSAAGTDELSAKYEALGPARGRLRRRGVEPCGHARARGAAVAARQPRRRRRRRRRGGLLPPDAACVSPGRVGGAAAALYLCMPCRVEGPALQGARLRGQRAPGAAGPLAM</sequence>
<dbReference type="InterPro" id="IPR036383">
    <property type="entry name" value="TSP1_rpt_sf"/>
</dbReference>